<dbReference type="InterPro" id="IPR006379">
    <property type="entry name" value="HAD-SF_hydro_IIB"/>
</dbReference>
<accession>A0A382DA87</accession>
<dbReference type="PANTHER" id="PTHR10000">
    <property type="entry name" value="PHOSPHOSERINE PHOSPHATASE"/>
    <property type="match status" value="1"/>
</dbReference>
<dbReference type="AlphaFoldDB" id="A0A382DA87"/>
<dbReference type="InterPro" id="IPR036412">
    <property type="entry name" value="HAD-like_sf"/>
</dbReference>
<gene>
    <name evidence="1" type="ORF">METZ01_LOCUS187913</name>
</gene>
<dbReference type="Gene3D" id="3.40.50.1000">
    <property type="entry name" value="HAD superfamily/HAD-like"/>
    <property type="match status" value="2"/>
</dbReference>
<dbReference type="InterPro" id="IPR023214">
    <property type="entry name" value="HAD_sf"/>
</dbReference>
<evidence type="ECO:0000313" key="1">
    <source>
        <dbReference type="EMBL" id="SVB35059.1"/>
    </source>
</evidence>
<dbReference type="GO" id="GO:0000287">
    <property type="term" value="F:magnesium ion binding"/>
    <property type="evidence" value="ECO:0007669"/>
    <property type="project" value="TreeGrafter"/>
</dbReference>
<proteinExistence type="predicted"/>
<dbReference type="GO" id="GO:0005829">
    <property type="term" value="C:cytosol"/>
    <property type="evidence" value="ECO:0007669"/>
    <property type="project" value="TreeGrafter"/>
</dbReference>
<dbReference type="SUPFAM" id="SSF56784">
    <property type="entry name" value="HAD-like"/>
    <property type="match status" value="1"/>
</dbReference>
<protein>
    <recommendedName>
        <fullName evidence="2">Sucrose phosphatase-like domain-containing protein</fullName>
    </recommendedName>
</protein>
<name>A0A382DA87_9ZZZZ</name>
<dbReference type="GO" id="GO:0016791">
    <property type="term" value="F:phosphatase activity"/>
    <property type="evidence" value="ECO:0007669"/>
    <property type="project" value="TreeGrafter"/>
</dbReference>
<dbReference type="PANTHER" id="PTHR10000:SF8">
    <property type="entry name" value="HAD SUPERFAMILY HYDROLASE-LIKE, TYPE 3"/>
    <property type="match status" value="1"/>
</dbReference>
<sequence>MLPLSRMPVEAVRQVTTLLFDLDGTFVTEDNLESETYRSLERVRENGIKTIAVTGRPAGWCDLMARWWPVDSVVGENGALAYSKKRGKIERLSFHSPADKVSYRKRLDSLFADLLTKFPGIKLAADQPFRQWDIAVDMAEESEISLQTAIAIAAYCEERGAKASISNIHVNIWFGDYSKQEMSLRVLEGLGQEISTAVYIGDSPNDSPMFGHFPLSVGVRSVLKYKDILANRPVYVTDGDGSQGFVELVDYLISTR</sequence>
<dbReference type="Pfam" id="PF08282">
    <property type="entry name" value="Hydrolase_3"/>
    <property type="match status" value="1"/>
</dbReference>
<organism evidence="1">
    <name type="scientific">marine metagenome</name>
    <dbReference type="NCBI Taxonomy" id="408172"/>
    <lineage>
        <taxon>unclassified sequences</taxon>
        <taxon>metagenomes</taxon>
        <taxon>ecological metagenomes</taxon>
    </lineage>
</organism>
<evidence type="ECO:0008006" key="2">
    <source>
        <dbReference type="Google" id="ProtNLM"/>
    </source>
</evidence>
<dbReference type="NCBIfam" id="TIGR01484">
    <property type="entry name" value="HAD-SF-IIB"/>
    <property type="match status" value="1"/>
</dbReference>
<reference evidence="1" key="1">
    <citation type="submission" date="2018-05" db="EMBL/GenBank/DDBJ databases">
        <authorList>
            <person name="Lanie J.A."/>
            <person name="Ng W.-L."/>
            <person name="Kazmierczak K.M."/>
            <person name="Andrzejewski T.M."/>
            <person name="Davidsen T.M."/>
            <person name="Wayne K.J."/>
            <person name="Tettelin H."/>
            <person name="Glass J.I."/>
            <person name="Rusch D."/>
            <person name="Podicherti R."/>
            <person name="Tsui H.-C.T."/>
            <person name="Winkler M.E."/>
        </authorList>
    </citation>
    <scope>NUCLEOTIDE SEQUENCE</scope>
</reference>
<dbReference type="EMBL" id="UINC01038277">
    <property type="protein sequence ID" value="SVB35059.1"/>
    <property type="molecule type" value="Genomic_DNA"/>
</dbReference>